<gene>
    <name evidence="2" type="ORF">PAHAL_3G320600</name>
</gene>
<feature type="compositionally biased region" description="Basic and acidic residues" evidence="1">
    <location>
        <begin position="14"/>
        <end position="25"/>
    </location>
</feature>
<reference evidence="2" key="1">
    <citation type="submission" date="2018-04" db="EMBL/GenBank/DDBJ databases">
        <title>WGS assembly of Panicum hallii.</title>
        <authorList>
            <person name="Lovell J."/>
            <person name="Jenkins J."/>
            <person name="Lowry D."/>
            <person name="Mamidi S."/>
            <person name="Sreedasyam A."/>
            <person name="Weng X."/>
            <person name="Barry K."/>
            <person name="Bonette J."/>
            <person name="Campitelli B."/>
            <person name="Daum C."/>
            <person name="Gordon S."/>
            <person name="Gould B."/>
            <person name="Lipzen A."/>
            <person name="Macqueen A."/>
            <person name="Palacio-Mejia J."/>
            <person name="Plott C."/>
            <person name="Shakirov E."/>
            <person name="Shu S."/>
            <person name="Yoshinaga Y."/>
            <person name="Zane M."/>
            <person name="Rokhsar D."/>
            <person name="Grimwood J."/>
            <person name="Schmutz J."/>
            <person name="Juenger T."/>
        </authorList>
    </citation>
    <scope>NUCLEOTIDE SEQUENCE [LARGE SCALE GENOMIC DNA]</scope>
    <source>
        <strain evidence="2">FIL2</strain>
    </source>
</reference>
<feature type="region of interest" description="Disordered" evidence="1">
    <location>
        <begin position="1"/>
        <end position="25"/>
    </location>
</feature>
<dbReference type="Gramene" id="PVH62550">
    <property type="protein sequence ID" value="PVH62550"/>
    <property type="gene ID" value="PAHAL_3G320600"/>
</dbReference>
<accession>A0A2T8KK49</accession>
<organism evidence="2">
    <name type="scientific">Panicum hallii</name>
    <dbReference type="NCBI Taxonomy" id="206008"/>
    <lineage>
        <taxon>Eukaryota</taxon>
        <taxon>Viridiplantae</taxon>
        <taxon>Streptophyta</taxon>
        <taxon>Embryophyta</taxon>
        <taxon>Tracheophyta</taxon>
        <taxon>Spermatophyta</taxon>
        <taxon>Magnoliopsida</taxon>
        <taxon>Liliopsida</taxon>
        <taxon>Poales</taxon>
        <taxon>Poaceae</taxon>
        <taxon>PACMAD clade</taxon>
        <taxon>Panicoideae</taxon>
        <taxon>Panicodae</taxon>
        <taxon>Paniceae</taxon>
        <taxon>Panicinae</taxon>
        <taxon>Panicum</taxon>
        <taxon>Panicum sect. Panicum</taxon>
    </lineage>
</organism>
<proteinExistence type="predicted"/>
<name>A0A2T8KK49_9POAL</name>
<protein>
    <submittedName>
        <fullName evidence="2">Uncharacterized protein</fullName>
    </submittedName>
</protein>
<dbReference type="Proteomes" id="UP000243499">
    <property type="component" value="Chromosome 3"/>
</dbReference>
<evidence type="ECO:0000313" key="2">
    <source>
        <dbReference type="EMBL" id="PVH62550.1"/>
    </source>
</evidence>
<sequence length="72" mass="7973">MSGSSSHDPSLTRANDHDVRGGASRVELHYGHSPYKEAQLDLFPTLRWSSPKELGHPSPTPLTHYYCVAVNL</sequence>
<evidence type="ECO:0000256" key="1">
    <source>
        <dbReference type="SAM" id="MobiDB-lite"/>
    </source>
</evidence>
<dbReference type="EMBL" id="CM008048">
    <property type="protein sequence ID" value="PVH62550.1"/>
    <property type="molecule type" value="Genomic_DNA"/>
</dbReference>
<dbReference type="AlphaFoldDB" id="A0A2T8KK49"/>
<feature type="compositionally biased region" description="Polar residues" evidence="1">
    <location>
        <begin position="1"/>
        <end position="13"/>
    </location>
</feature>